<evidence type="ECO:0000313" key="15">
    <source>
        <dbReference type="EMBL" id="MQN01215.1"/>
    </source>
</evidence>
<comment type="catalytic activity">
    <reaction evidence="1 10 11">
        <text>D-ribulose 5-phosphate = D-xylulose 5-phosphate</text>
        <dbReference type="Rhea" id="RHEA:13677"/>
        <dbReference type="ChEBI" id="CHEBI:57737"/>
        <dbReference type="ChEBI" id="CHEBI:58121"/>
        <dbReference type="EC" id="5.1.3.1"/>
    </reaction>
</comment>
<evidence type="ECO:0000256" key="2">
    <source>
        <dbReference type="ARBA" id="ARBA00001936"/>
    </source>
</evidence>
<comment type="caution">
    <text evidence="15">The sequence shown here is derived from an EMBL/GenBank/DDBJ whole genome shotgun (WGS) entry which is preliminary data.</text>
</comment>
<comment type="caution">
    <text evidence="10">Lacks conserved residue(s) required for the propagation of feature annotation.</text>
</comment>
<evidence type="ECO:0000256" key="5">
    <source>
        <dbReference type="ARBA" id="ARBA00001954"/>
    </source>
</evidence>
<dbReference type="NCBIfam" id="NF004076">
    <property type="entry name" value="PRK05581.1-4"/>
    <property type="match status" value="1"/>
</dbReference>
<evidence type="ECO:0000256" key="10">
    <source>
        <dbReference type="HAMAP-Rule" id="MF_02227"/>
    </source>
</evidence>
<feature type="binding site" evidence="10 14">
    <location>
        <position position="7"/>
    </location>
    <ligand>
        <name>substrate</name>
    </ligand>
</feature>
<dbReference type="InterPro" id="IPR026019">
    <property type="entry name" value="Ribul_P_3_epim"/>
</dbReference>
<keyword evidence="16" id="KW-1185">Reference proteome</keyword>
<comment type="cofactor">
    <cofactor evidence="5">
        <name>Fe(2+)</name>
        <dbReference type="ChEBI" id="CHEBI:29033"/>
    </cofactor>
</comment>
<comment type="cofactor">
    <cofactor evidence="2">
        <name>Mn(2+)</name>
        <dbReference type="ChEBI" id="CHEBI:29035"/>
    </cofactor>
</comment>
<dbReference type="SUPFAM" id="SSF51366">
    <property type="entry name" value="Ribulose-phoshate binding barrel"/>
    <property type="match status" value="1"/>
</dbReference>
<accession>A0A6N7IXZ0</accession>
<evidence type="ECO:0000256" key="7">
    <source>
        <dbReference type="ARBA" id="ARBA00013188"/>
    </source>
</evidence>
<feature type="binding site" evidence="14">
    <location>
        <begin position="141"/>
        <end position="144"/>
    </location>
    <ligand>
        <name>substrate</name>
    </ligand>
</feature>
<comment type="function">
    <text evidence="10">Catalyzes the reversible epimerization of D-ribulose 5-phosphate to D-xylulose 5-phosphate.</text>
</comment>
<sequence length="217" mass="23442">MNCLSPSLLSSDLTRLSDQVRLLDNAGAAYFHVDIMDGSFVPNISFGFPMVKAVRSLTEKVVDVHMMVDDPIRYVDLCAESGADIISVHYEACKHLDAVIQRIKQDGAMASVAINPATPVSALSCVLDQLDMVLVMTVNPGLGGQKLIPYTVDKIRELKKLSDESKNSFDIEVDGGVNTENAGMLLDAGANILVTGHALFSGDLEENATQFLNILEE</sequence>
<dbReference type="GO" id="GO:0005737">
    <property type="term" value="C:cytoplasm"/>
    <property type="evidence" value="ECO:0007669"/>
    <property type="project" value="UniProtKB-ARBA"/>
</dbReference>
<keyword evidence="8 10" id="KW-0479">Metal-binding</keyword>
<evidence type="ECO:0000256" key="1">
    <source>
        <dbReference type="ARBA" id="ARBA00001782"/>
    </source>
</evidence>
<keyword evidence="13" id="KW-0170">Cobalt</keyword>
<keyword evidence="10 11" id="KW-0119">Carbohydrate metabolism</keyword>
<evidence type="ECO:0000256" key="6">
    <source>
        <dbReference type="ARBA" id="ARBA00009541"/>
    </source>
</evidence>
<dbReference type="GO" id="GO:0004750">
    <property type="term" value="F:D-ribulose-phosphate 3-epimerase activity"/>
    <property type="evidence" value="ECO:0007669"/>
    <property type="project" value="UniProtKB-UniRule"/>
</dbReference>
<dbReference type="GO" id="GO:0046872">
    <property type="term" value="F:metal ion binding"/>
    <property type="evidence" value="ECO:0007669"/>
    <property type="project" value="UniProtKB-UniRule"/>
</dbReference>
<feature type="active site" description="Proton donor" evidence="10 12">
    <location>
        <position position="174"/>
    </location>
</feature>
<evidence type="ECO:0000256" key="14">
    <source>
        <dbReference type="PIRSR" id="PIRSR001461-3"/>
    </source>
</evidence>
<dbReference type="GO" id="GO:0019323">
    <property type="term" value="P:pentose catabolic process"/>
    <property type="evidence" value="ECO:0007669"/>
    <property type="project" value="UniProtKB-UniRule"/>
</dbReference>
<evidence type="ECO:0000256" key="11">
    <source>
        <dbReference type="PIRNR" id="PIRNR001461"/>
    </source>
</evidence>
<feature type="binding site" evidence="10 13">
    <location>
        <position position="34"/>
    </location>
    <ligand>
        <name>a divalent metal cation</name>
        <dbReference type="ChEBI" id="CHEBI:60240"/>
    </ligand>
</feature>
<feature type="binding site" evidence="10 13">
    <location>
        <position position="174"/>
    </location>
    <ligand>
        <name>a divalent metal cation</name>
        <dbReference type="ChEBI" id="CHEBI:60240"/>
    </ligand>
</feature>
<comment type="similarity">
    <text evidence="6 10 11">Belongs to the ribulose-phosphate 3-epimerase family.</text>
</comment>
<organism evidence="15 16">
    <name type="scientific">Candidatus Weimeria bifida</name>
    <dbReference type="NCBI Taxonomy" id="2599074"/>
    <lineage>
        <taxon>Bacteria</taxon>
        <taxon>Bacillati</taxon>
        <taxon>Bacillota</taxon>
        <taxon>Clostridia</taxon>
        <taxon>Lachnospirales</taxon>
        <taxon>Lachnospiraceae</taxon>
        <taxon>Candidatus Weimeria</taxon>
    </lineage>
</organism>
<keyword evidence="13" id="KW-0862">Zinc</keyword>
<dbReference type="Gene3D" id="3.20.20.70">
    <property type="entry name" value="Aldolase class I"/>
    <property type="match status" value="1"/>
</dbReference>
<evidence type="ECO:0000256" key="12">
    <source>
        <dbReference type="PIRSR" id="PIRSR001461-1"/>
    </source>
</evidence>
<feature type="binding site" evidence="10 13">
    <location>
        <position position="65"/>
    </location>
    <ligand>
        <name>a divalent metal cation</name>
        <dbReference type="ChEBI" id="CHEBI:60240"/>
    </ligand>
</feature>
<dbReference type="PIRSF" id="PIRSF001461">
    <property type="entry name" value="RPE"/>
    <property type="match status" value="1"/>
</dbReference>
<feature type="active site" description="Proton acceptor" evidence="10 12">
    <location>
        <position position="34"/>
    </location>
</feature>
<evidence type="ECO:0000256" key="3">
    <source>
        <dbReference type="ARBA" id="ARBA00001941"/>
    </source>
</evidence>
<dbReference type="Pfam" id="PF00834">
    <property type="entry name" value="Ribul_P_3_epim"/>
    <property type="match status" value="1"/>
</dbReference>
<evidence type="ECO:0000256" key="4">
    <source>
        <dbReference type="ARBA" id="ARBA00001947"/>
    </source>
</evidence>
<dbReference type="FunFam" id="3.20.20.70:FF:000004">
    <property type="entry name" value="Ribulose-phosphate 3-epimerase"/>
    <property type="match status" value="1"/>
</dbReference>
<comment type="cofactor">
    <cofactor evidence="10 13">
        <name>a divalent metal cation</name>
        <dbReference type="ChEBI" id="CHEBI:60240"/>
    </cofactor>
    <text evidence="10 13">Binds 1 divalent metal cation per subunit.</text>
</comment>
<dbReference type="PROSITE" id="PS01085">
    <property type="entry name" value="RIBUL_P_3_EPIMER_1"/>
    <property type="match status" value="1"/>
</dbReference>
<evidence type="ECO:0000313" key="16">
    <source>
        <dbReference type="Proteomes" id="UP000460257"/>
    </source>
</evidence>
<protein>
    <recommendedName>
        <fullName evidence="7 10">Ribulose-phosphate 3-epimerase</fullName>
        <ecNumber evidence="7 10">5.1.3.1</ecNumber>
    </recommendedName>
</protein>
<evidence type="ECO:0000256" key="13">
    <source>
        <dbReference type="PIRSR" id="PIRSR001461-2"/>
    </source>
</evidence>
<dbReference type="AlphaFoldDB" id="A0A6N7IXZ0"/>
<keyword evidence="9 10" id="KW-0413">Isomerase</keyword>
<dbReference type="InterPro" id="IPR013785">
    <property type="entry name" value="Aldolase_TIM"/>
</dbReference>
<dbReference type="EMBL" id="VOGC01000004">
    <property type="protein sequence ID" value="MQN01215.1"/>
    <property type="molecule type" value="Genomic_DNA"/>
</dbReference>
<gene>
    <name evidence="10 15" type="primary">rpe</name>
    <name evidence="15" type="ORF">FRC54_04615</name>
</gene>
<feature type="binding site" evidence="10">
    <location>
        <begin position="174"/>
        <end position="176"/>
    </location>
    <ligand>
        <name>substrate</name>
    </ligand>
</feature>
<dbReference type="CDD" id="cd00429">
    <property type="entry name" value="RPE"/>
    <property type="match status" value="1"/>
</dbReference>
<feature type="binding site" evidence="10 13">
    <location>
        <position position="32"/>
    </location>
    <ligand>
        <name>a divalent metal cation</name>
        <dbReference type="ChEBI" id="CHEBI:60240"/>
    </ligand>
</feature>
<dbReference type="InterPro" id="IPR000056">
    <property type="entry name" value="Ribul_P_3_epim-like"/>
</dbReference>
<evidence type="ECO:0000256" key="8">
    <source>
        <dbReference type="ARBA" id="ARBA00022723"/>
    </source>
</evidence>
<dbReference type="EC" id="5.1.3.1" evidence="7 10"/>
<dbReference type="NCBIfam" id="TIGR01163">
    <property type="entry name" value="rpe"/>
    <property type="match status" value="1"/>
</dbReference>
<proteinExistence type="inferred from homology"/>
<evidence type="ECO:0000256" key="9">
    <source>
        <dbReference type="ARBA" id="ARBA00023235"/>
    </source>
</evidence>
<dbReference type="HAMAP" id="MF_02227">
    <property type="entry name" value="RPE"/>
    <property type="match status" value="1"/>
</dbReference>
<feature type="binding site" evidence="10 14">
    <location>
        <position position="65"/>
    </location>
    <ligand>
        <name>substrate</name>
    </ligand>
</feature>
<dbReference type="PANTHER" id="PTHR11749">
    <property type="entry name" value="RIBULOSE-5-PHOSPHATE-3-EPIMERASE"/>
    <property type="match status" value="1"/>
</dbReference>
<comment type="pathway">
    <text evidence="10">Carbohydrate degradation.</text>
</comment>
<reference evidence="15" key="1">
    <citation type="journal article" date="2020" name="Appl. Environ. Microbiol.">
        <title>Medium-Chain Fatty Acid Synthesis by 'Candidatus Weimeria bifida' gen. nov., sp. nov., and 'Candidatus Pseudoramibacter fermentans' sp. nov.</title>
        <authorList>
            <person name="Scarborough M.J."/>
            <person name="Myers K.S."/>
            <person name="Donohue T.J."/>
            <person name="Noguera D.R."/>
        </authorList>
    </citation>
    <scope>NUCLEOTIDE SEQUENCE</scope>
    <source>
        <strain evidence="15">LCO1.1</strain>
    </source>
</reference>
<dbReference type="Proteomes" id="UP000460257">
    <property type="component" value="Unassembled WGS sequence"/>
</dbReference>
<dbReference type="InterPro" id="IPR011060">
    <property type="entry name" value="RibuloseP-bd_barrel"/>
</dbReference>
<name>A0A6N7IXZ0_9FIRM</name>
<comment type="cofactor">
    <cofactor evidence="3">
        <name>Co(2+)</name>
        <dbReference type="ChEBI" id="CHEBI:48828"/>
    </cofactor>
</comment>
<comment type="cofactor">
    <cofactor evidence="4">
        <name>Zn(2+)</name>
        <dbReference type="ChEBI" id="CHEBI:29105"/>
    </cofactor>
</comment>
<dbReference type="GO" id="GO:0006098">
    <property type="term" value="P:pentose-phosphate shunt"/>
    <property type="evidence" value="ECO:0007669"/>
    <property type="project" value="UniProtKB-UniRule"/>
</dbReference>
<feature type="binding site" evidence="14">
    <location>
        <position position="176"/>
    </location>
    <ligand>
        <name>substrate</name>
    </ligand>
</feature>
<keyword evidence="13" id="KW-0464">Manganese</keyword>